<dbReference type="InterPro" id="IPR050399">
    <property type="entry name" value="HPr"/>
</dbReference>
<gene>
    <name evidence="5" type="ORF">EJQ19_08135</name>
</gene>
<dbReference type="PRINTS" id="PR00107">
    <property type="entry name" value="PHOSPHOCPHPR"/>
</dbReference>
<dbReference type="EMBL" id="RXHU01000022">
    <property type="protein sequence ID" value="RTE10125.1"/>
    <property type="molecule type" value="Genomic_DNA"/>
</dbReference>
<evidence type="ECO:0000256" key="1">
    <source>
        <dbReference type="ARBA" id="ARBA00004496"/>
    </source>
</evidence>
<dbReference type="InterPro" id="IPR035895">
    <property type="entry name" value="HPr-like_sf"/>
</dbReference>
<organism evidence="5 6">
    <name type="scientific">Paenibacillus whitsoniae</name>
    <dbReference type="NCBI Taxonomy" id="2496558"/>
    <lineage>
        <taxon>Bacteria</taxon>
        <taxon>Bacillati</taxon>
        <taxon>Bacillota</taxon>
        <taxon>Bacilli</taxon>
        <taxon>Bacillales</taxon>
        <taxon>Paenibacillaceae</taxon>
        <taxon>Paenibacillus</taxon>
    </lineage>
</organism>
<evidence type="ECO:0000256" key="2">
    <source>
        <dbReference type="ARBA" id="ARBA00022490"/>
    </source>
</evidence>
<dbReference type="SUPFAM" id="SSF55594">
    <property type="entry name" value="HPr-like"/>
    <property type="match status" value="1"/>
</dbReference>
<keyword evidence="2" id="KW-0963">Cytoplasm</keyword>
<evidence type="ECO:0000313" key="6">
    <source>
        <dbReference type="Proteomes" id="UP000276128"/>
    </source>
</evidence>
<feature type="domain" description="HPr" evidence="4">
    <location>
        <begin position="1"/>
        <end position="87"/>
    </location>
</feature>
<dbReference type="AlphaFoldDB" id="A0A3S0ICU1"/>
<keyword evidence="3" id="KW-0598">Phosphotransferase system</keyword>
<accession>A0A3S0ICU1</accession>
<dbReference type="GO" id="GO:0009401">
    <property type="term" value="P:phosphoenolpyruvate-dependent sugar phosphotransferase system"/>
    <property type="evidence" value="ECO:0007669"/>
    <property type="project" value="UniProtKB-KW"/>
</dbReference>
<comment type="caution">
    <text evidence="5">The sequence shown here is derived from an EMBL/GenBank/DDBJ whole genome shotgun (WGS) entry which is preliminary data.</text>
</comment>
<protein>
    <submittedName>
        <fullName evidence="5">HPr family phosphocarrier protein</fullName>
    </submittedName>
</protein>
<name>A0A3S0ICU1_9BACL</name>
<dbReference type="NCBIfam" id="TIGR01003">
    <property type="entry name" value="PTS_HPr_family"/>
    <property type="match status" value="1"/>
</dbReference>
<reference evidence="5 6" key="1">
    <citation type="submission" date="2018-12" db="EMBL/GenBank/DDBJ databases">
        <title>Bacillus ochoae sp. nov., Paenibacillus whitsoniae sp. nov., Paenibacillus spiritus sp. nov. Isolated from the Mars Exploration Rover during spacecraft assembly.</title>
        <authorList>
            <person name="Seuylemezian A."/>
            <person name="Vaishampayan P."/>
        </authorList>
    </citation>
    <scope>NUCLEOTIDE SEQUENCE [LARGE SCALE GENOMIC DNA]</scope>
    <source>
        <strain evidence="5 6">MER 54</strain>
    </source>
</reference>
<dbReference type="RefSeq" id="WP_126140707.1">
    <property type="nucleotide sequence ID" value="NZ_RXHU01000022.1"/>
</dbReference>
<keyword evidence="6" id="KW-1185">Reference proteome</keyword>
<evidence type="ECO:0000256" key="3">
    <source>
        <dbReference type="ARBA" id="ARBA00022683"/>
    </source>
</evidence>
<comment type="subcellular location">
    <subcellularLocation>
        <location evidence="1">Cytoplasm</location>
    </subcellularLocation>
</comment>
<sequence length="87" mass="9397">MISQTFTILNPSGFHARPTKAFVQAASAFPCKINVSKGGKKVNGKSSLSMLTLGIQKNEEVTLEADGEQEEQAVQVLGELLSKIFEE</sequence>
<evidence type="ECO:0000259" key="4">
    <source>
        <dbReference type="PROSITE" id="PS51350"/>
    </source>
</evidence>
<dbReference type="Gene3D" id="3.30.1340.10">
    <property type="entry name" value="HPr-like"/>
    <property type="match status" value="1"/>
</dbReference>
<dbReference type="OrthoDB" id="9809047at2"/>
<proteinExistence type="predicted"/>
<dbReference type="PROSITE" id="PS51350">
    <property type="entry name" value="PTS_HPR_DOM"/>
    <property type="match status" value="1"/>
</dbReference>
<dbReference type="Pfam" id="PF00381">
    <property type="entry name" value="PTS-HPr"/>
    <property type="match status" value="1"/>
</dbReference>
<dbReference type="Proteomes" id="UP000276128">
    <property type="component" value="Unassembled WGS sequence"/>
</dbReference>
<dbReference type="GO" id="GO:0005737">
    <property type="term" value="C:cytoplasm"/>
    <property type="evidence" value="ECO:0007669"/>
    <property type="project" value="UniProtKB-SubCell"/>
</dbReference>
<dbReference type="PANTHER" id="PTHR33705">
    <property type="entry name" value="PHOSPHOCARRIER PROTEIN HPR"/>
    <property type="match status" value="1"/>
</dbReference>
<dbReference type="PANTHER" id="PTHR33705:SF2">
    <property type="entry name" value="PHOSPHOCARRIER PROTEIN NPR"/>
    <property type="match status" value="1"/>
</dbReference>
<dbReference type="InterPro" id="IPR000032">
    <property type="entry name" value="HPr-like"/>
</dbReference>
<evidence type="ECO:0000313" key="5">
    <source>
        <dbReference type="EMBL" id="RTE10125.1"/>
    </source>
</evidence>